<keyword evidence="4" id="KW-1185">Reference proteome</keyword>
<dbReference type="Pfam" id="PF13837">
    <property type="entry name" value="Myb_DNA-bind_4"/>
    <property type="match status" value="3"/>
</dbReference>
<dbReference type="Gene3D" id="1.10.10.60">
    <property type="entry name" value="Homeodomain-like"/>
    <property type="match status" value="1"/>
</dbReference>
<feature type="domain" description="Myb/SANT-like DNA-binding" evidence="2">
    <location>
        <begin position="281"/>
        <end position="369"/>
    </location>
</feature>
<feature type="compositionally biased region" description="Low complexity" evidence="1">
    <location>
        <begin position="384"/>
        <end position="397"/>
    </location>
</feature>
<dbReference type="PANTHER" id="PTHR47595">
    <property type="entry name" value="HEAT SHOCK 70 KDA PROTEIN 14"/>
    <property type="match status" value="1"/>
</dbReference>
<reference evidence="3 4" key="1">
    <citation type="journal article" date="2007" name="Nature">
        <title>Evolution of genes and genomes on the Drosophila phylogeny.</title>
        <authorList>
            <consortium name="Drosophila 12 Genomes Consortium"/>
            <person name="Clark A.G."/>
            <person name="Eisen M.B."/>
            <person name="Smith D.R."/>
            <person name="Bergman C.M."/>
            <person name="Oliver B."/>
            <person name="Markow T.A."/>
            <person name="Kaufman T.C."/>
            <person name="Kellis M."/>
            <person name="Gelbart W."/>
            <person name="Iyer V.N."/>
            <person name="Pollard D.A."/>
            <person name="Sackton T.B."/>
            <person name="Larracuente A.M."/>
            <person name="Singh N.D."/>
            <person name="Abad J.P."/>
            <person name="Abt D.N."/>
            <person name="Adryan B."/>
            <person name="Aguade M."/>
            <person name="Akashi H."/>
            <person name="Anderson W.W."/>
            <person name="Aquadro C.F."/>
            <person name="Ardell D.H."/>
            <person name="Arguello R."/>
            <person name="Artieri C.G."/>
            <person name="Barbash D.A."/>
            <person name="Barker D."/>
            <person name="Barsanti P."/>
            <person name="Batterham P."/>
            <person name="Batzoglou S."/>
            <person name="Begun D."/>
            <person name="Bhutkar A."/>
            <person name="Blanco E."/>
            <person name="Bosak S.A."/>
            <person name="Bradley R.K."/>
            <person name="Brand A.D."/>
            <person name="Brent M.R."/>
            <person name="Brooks A.N."/>
            <person name="Brown R.H."/>
            <person name="Butlin R.K."/>
            <person name="Caggese C."/>
            <person name="Calvi B.R."/>
            <person name="Bernardo de Carvalho A."/>
            <person name="Caspi A."/>
            <person name="Castrezana S."/>
            <person name="Celniker S.E."/>
            <person name="Chang J.L."/>
            <person name="Chapple C."/>
            <person name="Chatterji S."/>
            <person name="Chinwalla A."/>
            <person name="Civetta A."/>
            <person name="Clifton S.W."/>
            <person name="Comeron J.M."/>
            <person name="Costello J.C."/>
            <person name="Coyne J.A."/>
            <person name="Daub J."/>
            <person name="David R.G."/>
            <person name="Delcher A.L."/>
            <person name="Delehaunty K."/>
            <person name="Do C.B."/>
            <person name="Ebling H."/>
            <person name="Edwards K."/>
            <person name="Eickbush T."/>
            <person name="Evans J.D."/>
            <person name="Filipski A."/>
            <person name="Findeiss S."/>
            <person name="Freyhult E."/>
            <person name="Fulton L."/>
            <person name="Fulton R."/>
            <person name="Garcia A.C."/>
            <person name="Gardiner A."/>
            <person name="Garfield D.A."/>
            <person name="Garvin B.E."/>
            <person name="Gibson G."/>
            <person name="Gilbert D."/>
            <person name="Gnerre S."/>
            <person name="Godfrey J."/>
            <person name="Good R."/>
            <person name="Gotea V."/>
            <person name="Gravely B."/>
            <person name="Greenberg A.J."/>
            <person name="Griffiths-Jones S."/>
            <person name="Gross S."/>
            <person name="Guigo R."/>
            <person name="Gustafson E.A."/>
            <person name="Haerty W."/>
            <person name="Hahn M.W."/>
            <person name="Halligan D.L."/>
            <person name="Halpern A.L."/>
            <person name="Halter G.M."/>
            <person name="Han M.V."/>
            <person name="Heger A."/>
            <person name="Hillier L."/>
            <person name="Hinrichs A.S."/>
            <person name="Holmes I."/>
            <person name="Hoskins R.A."/>
            <person name="Hubisz M.J."/>
            <person name="Hultmark D."/>
            <person name="Huntley M.A."/>
            <person name="Jaffe D.B."/>
            <person name="Jagadeeshan S."/>
            <person name="Jeck W.R."/>
            <person name="Johnson J."/>
            <person name="Jones C.D."/>
            <person name="Jordan W.C."/>
            <person name="Karpen G.H."/>
            <person name="Kataoka E."/>
            <person name="Keightley P.D."/>
            <person name="Kheradpour P."/>
            <person name="Kirkness E.F."/>
            <person name="Koerich L.B."/>
            <person name="Kristiansen K."/>
            <person name="Kudrna D."/>
            <person name="Kulathinal R.J."/>
            <person name="Kumar S."/>
            <person name="Kwok R."/>
            <person name="Lander E."/>
            <person name="Langley C.H."/>
            <person name="Lapoint R."/>
            <person name="Lazzaro B.P."/>
            <person name="Lee S.J."/>
            <person name="Levesque L."/>
            <person name="Li R."/>
            <person name="Lin C.F."/>
            <person name="Lin M.F."/>
            <person name="Lindblad-Toh K."/>
            <person name="Llopart A."/>
            <person name="Long M."/>
            <person name="Low L."/>
            <person name="Lozovsky E."/>
            <person name="Lu J."/>
            <person name="Luo M."/>
            <person name="Machado C.A."/>
            <person name="Makalowski W."/>
            <person name="Marzo M."/>
            <person name="Matsuda M."/>
            <person name="Matzkin L."/>
            <person name="McAllister B."/>
            <person name="McBride C.S."/>
            <person name="McKernan B."/>
            <person name="McKernan K."/>
            <person name="Mendez-Lago M."/>
            <person name="Minx P."/>
            <person name="Mollenhauer M.U."/>
            <person name="Montooth K."/>
            <person name="Mount S.M."/>
            <person name="Mu X."/>
            <person name="Myers E."/>
            <person name="Negre B."/>
            <person name="Newfeld S."/>
            <person name="Nielsen R."/>
            <person name="Noor M.A."/>
            <person name="O'Grady P."/>
            <person name="Pachter L."/>
            <person name="Papaceit M."/>
            <person name="Parisi M.J."/>
            <person name="Parisi M."/>
            <person name="Parts L."/>
            <person name="Pedersen J.S."/>
            <person name="Pesole G."/>
            <person name="Phillippy A.M."/>
            <person name="Ponting C.P."/>
            <person name="Pop M."/>
            <person name="Porcelli D."/>
            <person name="Powell J.R."/>
            <person name="Prohaska S."/>
            <person name="Pruitt K."/>
            <person name="Puig M."/>
            <person name="Quesneville H."/>
            <person name="Ram K.R."/>
            <person name="Rand D."/>
            <person name="Rasmussen M.D."/>
            <person name="Reed L.K."/>
            <person name="Reenan R."/>
            <person name="Reily A."/>
            <person name="Remington K.A."/>
            <person name="Rieger T.T."/>
            <person name="Ritchie M.G."/>
            <person name="Robin C."/>
            <person name="Rogers Y.H."/>
            <person name="Rohde C."/>
            <person name="Rozas J."/>
            <person name="Rubenfield M.J."/>
            <person name="Ruiz A."/>
            <person name="Russo S."/>
            <person name="Salzberg S.L."/>
            <person name="Sanchez-Gracia A."/>
            <person name="Saranga D.J."/>
            <person name="Sato H."/>
            <person name="Schaeffer S.W."/>
            <person name="Schatz M.C."/>
            <person name="Schlenke T."/>
            <person name="Schwartz R."/>
            <person name="Segarra C."/>
            <person name="Singh R.S."/>
            <person name="Sirot L."/>
            <person name="Sirota M."/>
            <person name="Sisneros N.B."/>
            <person name="Smith C.D."/>
            <person name="Smith T.F."/>
            <person name="Spieth J."/>
            <person name="Stage D.E."/>
            <person name="Stark A."/>
            <person name="Stephan W."/>
            <person name="Strausberg R.L."/>
            <person name="Strempel S."/>
            <person name="Sturgill D."/>
            <person name="Sutton G."/>
            <person name="Sutton G.G."/>
            <person name="Tao W."/>
            <person name="Teichmann S."/>
            <person name="Tobari Y.N."/>
            <person name="Tomimura Y."/>
            <person name="Tsolas J.M."/>
            <person name="Valente V.L."/>
            <person name="Venter E."/>
            <person name="Venter J.C."/>
            <person name="Vicario S."/>
            <person name="Vieira F.G."/>
            <person name="Vilella A.J."/>
            <person name="Villasante A."/>
            <person name="Walenz B."/>
            <person name="Wang J."/>
            <person name="Wasserman M."/>
            <person name="Watts T."/>
            <person name="Wilson D."/>
            <person name="Wilson R.K."/>
            <person name="Wing R.A."/>
            <person name="Wolfner M.F."/>
            <person name="Wong A."/>
            <person name="Wong G.K."/>
            <person name="Wu C.I."/>
            <person name="Wu G."/>
            <person name="Yamamoto D."/>
            <person name="Yang H.P."/>
            <person name="Yang S.P."/>
            <person name="Yorke J.A."/>
            <person name="Yoshida K."/>
            <person name="Zdobnov E."/>
            <person name="Zhang P."/>
            <person name="Zhang Y."/>
            <person name="Zimin A.V."/>
            <person name="Baldwin J."/>
            <person name="Abdouelleil A."/>
            <person name="Abdulkadir J."/>
            <person name="Abebe A."/>
            <person name="Abera B."/>
            <person name="Abreu J."/>
            <person name="Acer S.C."/>
            <person name="Aftuck L."/>
            <person name="Alexander A."/>
            <person name="An P."/>
            <person name="Anderson E."/>
            <person name="Anderson S."/>
            <person name="Arachi H."/>
            <person name="Azer M."/>
            <person name="Bachantsang P."/>
            <person name="Barry A."/>
            <person name="Bayul T."/>
            <person name="Berlin A."/>
            <person name="Bessette D."/>
            <person name="Bloom T."/>
            <person name="Blye J."/>
            <person name="Boguslavskiy L."/>
            <person name="Bonnet C."/>
            <person name="Boukhgalter B."/>
            <person name="Bourzgui I."/>
            <person name="Brown A."/>
            <person name="Cahill P."/>
            <person name="Channer S."/>
            <person name="Cheshatsang Y."/>
            <person name="Chuda L."/>
            <person name="Citroen M."/>
            <person name="Collymore A."/>
            <person name="Cooke P."/>
            <person name="Costello M."/>
            <person name="D'Aco K."/>
            <person name="Daza R."/>
            <person name="De Haan G."/>
            <person name="DeGray S."/>
            <person name="DeMaso C."/>
            <person name="Dhargay N."/>
            <person name="Dooley K."/>
            <person name="Dooley E."/>
            <person name="Doricent M."/>
            <person name="Dorje P."/>
            <person name="Dorjee K."/>
            <person name="Dupes A."/>
            <person name="Elong R."/>
            <person name="Falk J."/>
            <person name="Farina A."/>
            <person name="Faro S."/>
            <person name="Ferguson D."/>
            <person name="Fisher S."/>
            <person name="Foley C.D."/>
            <person name="Franke A."/>
            <person name="Friedrich D."/>
            <person name="Gadbois L."/>
            <person name="Gearin G."/>
            <person name="Gearin C.R."/>
            <person name="Giannoukos G."/>
            <person name="Goode T."/>
            <person name="Graham J."/>
            <person name="Grandbois E."/>
            <person name="Grewal S."/>
            <person name="Gyaltsen K."/>
            <person name="Hafez N."/>
            <person name="Hagos B."/>
            <person name="Hall J."/>
            <person name="Henson C."/>
            <person name="Hollinger A."/>
            <person name="Honan T."/>
            <person name="Huard M.D."/>
            <person name="Hughes L."/>
            <person name="Hurhula B."/>
            <person name="Husby M.E."/>
            <person name="Kamat A."/>
            <person name="Kanga B."/>
            <person name="Kashin S."/>
            <person name="Khazanovich D."/>
            <person name="Kisner P."/>
            <person name="Lance K."/>
            <person name="Lara M."/>
            <person name="Lee W."/>
            <person name="Lennon N."/>
            <person name="Letendre F."/>
            <person name="LeVine R."/>
            <person name="Lipovsky A."/>
            <person name="Liu X."/>
            <person name="Liu J."/>
            <person name="Liu S."/>
            <person name="Lokyitsang T."/>
            <person name="Lokyitsang Y."/>
            <person name="Lubonja R."/>
            <person name="Lui A."/>
            <person name="MacDonald P."/>
            <person name="Magnisalis V."/>
            <person name="Maru K."/>
            <person name="Matthews C."/>
            <person name="McCusker W."/>
            <person name="McDonough S."/>
            <person name="Mehta T."/>
            <person name="Meldrim J."/>
            <person name="Meneus L."/>
            <person name="Mihai O."/>
            <person name="Mihalev A."/>
            <person name="Mihova T."/>
            <person name="Mittelman R."/>
            <person name="Mlenga V."/>
            <person name="Montmayeur A."/>
            <person name="Mulrain L."/>
            <person name="Navidi A."/>
            <person name="Naylor J."/>
            <person name="Negash T."/>
            <person name="Nguyen T."/>
            <person name="Nguyen N."/>
            <person name="Nicol R."/>
            <person name="Norbu C."/>
            <person name="Norbu N."/>
            <person name="Novod N."/>
            <person name="O'Neill B."/>
            <person name="Osman S."/>
            <person name="Markiewicz E."/>
            <person name="Oyono O.L."/>
            <person name="Patti C."/>
            <person name="Phunkhang P."/>
            <person name="Pierre F."/>
            <person name="Priest M."/>
            <person name="Raghuraman S."/>
            <person name="Rege F."/>
            <person name="Reyes R."/>
            <person name="Rise C."/>
            <person name="Rogov P."/>
            <person name="Ross K."/>
            <person name="Ryan E."/>
            <person name="Settipalli S."/>
            <person name="Shea T."/>
            <person name="Sherpa N."/>
            <person name="Shi L."/>
            <person name="Shih D."/>
            <person name="Sparrow T."/>
            <person name="Spaulding J."/>
            <person name="Stalker J."/>
            <person name="Stange-Thomann N."/>
            <person name="Stavropoulos S."/>
            <person name="Stone C."/>
            <person name="Strader C."/>
            <person name="Tesfaye S."/>
            <person name="Thomson T."/>
            <person name="Thoulutsang Y."/>
            <person name="Thoulutsang D."/>
            <person name="Topham K."/>
            <person name="Topping I."/>
            <person name="Tsamla T."/>
            <person name="Vassiliev H."/>
            <person name="Vo A."/>
            <person name="Wangchuk T."/>
            <person name="Wangdi T."/>
            <person name="Weiand M."/>
            <person name="Wilkinson J."/>
            <person name="Wilson A."/>
            <person name="Yadav S."/>
            <person name="Young G."/>
            <person name="Yu Q."/>
            <person name="Zembek L."/>
            <person name="Zhong D."/>
            <person name="Zimmer A."/>
            <person name="Zwirko Z."/>
            <person name="Jaffe D.B."/>
            <person name="Alvarez P."/>
            <person name="Brockman W."/>
            <person name="Butler J."/>
            <person name="Chin C."/>
            <person name="Gnerre S."/>
            <person name="Grabherr M."/>
            <person name="Kleber M."/>
            <person name="Mauceli E."/>
            <person name="MacCallum I."/>
        </authorList>
    </citation>
    <scope>NUCLEOTIDE SEQUENCE [LARGE SCALE GENOMIC DNA]</scope>
    <source>
        <strain evidence="4">MSH-3 / Tucson 14011-0111.49</strain>
    </source>
</reference>
<accession>B4GHA3</accession>
<sequence length="500" mass="57133">MSKHSVPFEQKDEDDNEPEQKYARLLSPAGSLDLHNGKWSLGEVEHFLSIINQLKLQKPLGRKRNAEVFILISKKMEKQLGSAKTPDQLRIKYRVLRRQYFQAMLSGKQCQHFEALHELLQGCRDKYPETDSNLSSYGEEIVTDGDDASSSMPSNVRCKWVDGEVDVFLDLITSMGLQAALLRKRNAKVFKLLSKEMAKRQYNKGPDKLRIKFQLLRRLYNKTKNGGDTFEYFEAMRKLLDPTEEELAAVDAKPILSSGSDSESNDSDDEDGDISQRGGAHFWTDEEVDAFLLIIKENGFFRALDGSKKRNFKTLVHISNILAKQSFKRTPHQLRNKLRLLIKRYREAKKDGLSHVRILPRHFQLFDELINAPKGLGRHSAQKPARSAPDPAAADPEFLSDSDSESSTSSCDLLRAAGESDDYEDAFEIAAEPTPLEVLTSMNEGQKKLVEYLKQSNDAFLRQQRDMQKVFLQDVTELMRQEREETIRRISELLGPKHPI</sequence>
<organism evidence="4">
    <name type="scientific">Drosophila persimilis</name>
    <name type="common">Fruit fly</name>
    <dbReference type="NCBI Taxonomy" id="7234"/>
    <lineage>
        <taxon>Eukaryota</taxon>
        <taxon>Metazoa</taxon>
        <taxon>Ecdysozoa</taxon>
        <taxon>Arthropoda</taxon>
        <taxon>Hexapoda</taxon>
        <taxon>Insecta</taxon>
        <taxon>Pterygota</taxon>
        <taxon>Neoptera</taxon>
        <taxon>Endopterygota</taxon>
        <taxon>Diptera</taxon>
        <taxon>Brachycera</taxon>
        <taxon>Muscomorpha</taxon>
        <taxon>Ephydroidea</taxon>
        <taxon>Drosophilidae</taxon>
        <taxon>Drosophila</taxon>
        <taxon>Sophophora</taxon>
    </lineage>
</organism>
<dbReference type="AlphaFoldDB" id="B4GHA3"/>
<feature type="compositionally biased region" description="Acidic residues" evidence="1">
    <location>
        <begin position="263"/>
        <end position="273"/>
    </location>
</feature>
<dbReference type="OrthoDB" id="691673at2759"/>
<feature type="region of interest" description="Disordered" evidence="1">
    <location>
        <begin position="256"/>
        <end position="276"/>
    </location>
</feature>
<dbReference type="PhylomeDB" id="B4GHA3"/>
<feature type="domain" description="Myb/SANT-like DNA-binding" evidence="2">
    <location>
        <begin position="38"/>
        <end position="119"/>
    </location>
</feature>
<name>B4GHA3_DROPE</name>
<evidence type="ECO:0000313" key="3">
    <source>
        <dbReference type="EMBL" id="EDW35873.1"/>
    </source>
</evidence>
<gene>
    <name evidence="3" type="primary">Dper\GL17489</name>
    <name evidence="3" type="ORF">Dper_GL17489</name>
</gene>
<dbReference type="eggNOG" id="KOG4282">
    <property type="taxonomic scope" value="Eukaryota"/>
</dbReference>
<evidence type="ECO:0000256" key="1">
    <source>
        <dbReference type="SAM" id="MobiDB-lite"/>
    </source>
</evidence>
<feature type="region of interest" description="Disordered" evidence="1">
    <location>
        <begin position="376"/>
        <end position="411"/>
    </location>
</feature>
<dbReference type="Proteomes" id="UP000008744">
    <property type="component" value="Unassembled WGS sequence"/>
</dbReference>
<dbReference type="PANTHER" id="PTHR47595:SF1">
    <property type="entry name" value="MYB_SANT-LIKE DNA-BINDING DOMAIN-CONTAINING PROTEIN"/>
    <property type="match status" value="1"/>
</dbReference>
<dbReference type="KEGG" id="dpe:6593205"/>
<feature type="domain" description="Myb/SANT-like DNA-binding" evidence="2">
    <location>
        <begin position="157"/>
        <end position="239"/>
    </location>
</feature>
<proteinExistence type="predicted"/>
<evidence type="ECO:0000313" key="4">
    <source>
        <dbReference type="Proteomes" id="UP000008744"/>
    </source>
</evidence>
<dbReference type="EMBL" id="CH479183">
    <property type="protein sequence ID" value="EDW35873.1"/>
    <property type="molecule type" value="Genomic_DNA"/>
</dbReference>
<dbReference type="OMA" id="HFEAMRQ"/>
<protein>
    <submittedName>
        <fullName evidence="3">GL17489</fullName>
    </submittedName>
</protein>
<evidence type="ECO:0000259" key="2">
    <source>
        <dbReference type="Pfam" id="PF13837"/>
    </source>
</evidence>
<dbReference type="HOGENOM" id="CLU_521014_0_0_1"/>
<dbReference type="InterPro" id="IPR044822">
    <property type="entry name" value="Myb_DNA-bind_4"/>
</dbReference>